<reference evidence="1" key="1">
    <citation type="submission" date="2025-08" db="UniProtKB">
        <authorList>
            <consortium name="RefSeq"/>
        </authorList>
    </citation>
    <scope>IDENTIFICATION</scope>
</reference>
<name>A0A1S4A529_TOBAC</name>
<dbReference type="OrthoDB" id="1936626at2759"/>
<dbReference type="InterPro" id="IPR043502">
    <property type="entry name" value="DNA/RNA_pol_sf"/>
</dbReference>
<dbReference type="KEGG" id="nta:107793774"/>
<dbReference type="RefSeq" id="XP_016471699.1">
    <property type="nucleotide sequence ID" value="XM_016616213.1"/>
</dbReference>
<dbReference type="InterPro" id="IPR053134">
    <property type="entry name" value="RNA-dir_DNA_polymerase"/>
</dbReference>
<protein>
    <recommendedName>
        <fullName evidence="2">RNA-directed DNA polymerase homolog</fullName>
    </recommendedName>
</protein>
<dbReference type="InterPro" id="IPR043128">
    <property type="entry name" value="Rev_trsase/Diguanyl_cyclase"/>
</dbReference>
<accession>A0A1S4A529</accession>
<dbReference type="SMR" id="A0A1S4A529"/>
<dbReference type="PaxDb" id="4097-A0A1S4A529"/>
<dbReference type="SUPFAM" id="SSF56672">
    <property type="entry name" value="DNA/RNA polymerases"/>
    <property type="match status" value="1"/>
</dbReference>
<evidence type="ECO:0000313" key="1">
    <source>
        <dbReference type="RefSeq" id="XP_016471699.1"/>
    </source>
</evidence>
<gene>
    <name evidence="1" type="primary">LOC107793774</name>
</gene>
<dbReference type="PANTHER" id="PTHR24559">
    <property type="entry name" value="TRANSPOSON TY3-I GAG-POL POLYPROTEIN"/>
    <property type="match status" value="1"/>
</dbReference>
<dbReference type="PANTHER" id="PTHR24559:SF431">
    <property type="entry name" value="RNA-DIRECTED DNA POLYMERASE HOMOLOG"/>
    <property type="match status" value="1"/>
</dbReference>
<dbReference type="AlphaFoldDB" id="A0A1S4A529"/>
<dbReference type="STRING" id="4097.A0A1S4A529"/>
<proteinExistence type="predicted"/>
<dbReference type="Gene3D" id="3.30.70.270">
    <property type="match status" value="1"/>
</dbReference>
<dbReference type="CDD" id="cd01647">
    <property type="entry name" value="RT_LTR"/>
    <property type="match status" value="1"/>
</dbReference>
<organism evidence="1">
    <name type="scientific">Nicotiana tabacum</name>
    <name type="common">Common tobacco</name>
    <dbReference type="NCBI Taxonomy" id="4097"/>
    <lineage>
        <taxon>Eukaryota</taxon>
        <taxon>Viridiplantae</taxon>
        <taxon>Streptophyta</taxon>
        <taxon>Embryophyta</taxon>
        <taxon>Tracheophyta</taxon>
        <taxon>Spermatophyta</taxon>
        <taxon>Magnoliopsida</taxon>
        <taxon>eudicotyledons</taxon>
        <taxon>Gunneridae</taxon>
        <taxon>Pentapetalae</taxon>
        <taxon>asterids</taxon>
        <taxon>lamiids</taxon>
        <taxon>Solanales</taxon>
        <taxon>Solanaceae</taxon>
        <taxon>Nicotianoideae</taxon>
        <taxon>Nicotianeae</taxon>
        <taxon>Nicotiana</taxon>
    </lineage>
</organism>
<sequence>MVKKNNGKWQMCVDFIDLNKACPKDSLPLSHIDQLIDVTAGNELLRFLDAYSGYNQILMKEEDQEKITFITHQGTYCYMVMSFRLAKWAIELSEHDITYQPRMMIKSQALADFIADFRAMTMPEVEMENGSTSTKMHDQWVLYTDGASTRHDLD</sequence>
<dbReference type="Gene3D" id="3.10.10.10">
    <property type="entry name" value="HIV Type 1 Reverse Transcriptase, subunit A, domain 1"/>
    <property type="match status" value="1"/>
</dbReference>
<evidence type="ECO:0008006" key="2">
    <source>
        <dbReference type="Google" id="ProtNLM"/>
    </source>
</evidence>